<dbReference type="GeneID" id="27327703"/>
<dbReference type="PANTHER" id="PTHR14009">
    <property type="entry name" value="LEUCINE ZIPPER-EF-HAND CONTAINING TRANSMEMBRANE PROTEIN"/>
    <property type="match status" value="1"/>
</dbReference>
<protein>
    <submittedName>
        <fullName evidence="2">Uncharacterized protein</fullName>
    </submittedName>
</protein>
<dbReference type="EMBL" id="KN847492">
    <property type="protein sequence ID" value="KIW20045.1"/>
    <property type="molecule type" value="Genomic_DNA"/>
</dbReference>
<dbReference type="InterPro" id="IPR044202">
    <property type="entry name" value="LETM1/MDM38-like"/>
</dbReference>
<evidence type="ECO:0000256" key="1">
    <source>
        <dbReference type="SAM" id="MobiDB-lite"/>
    </source>
</evidence>
<feature type="region of interest" description="Disordered" evidence="1">
    <location>
        <begin position="87"/>
        <end position="113"/>
    </location>
</feature>
<dbReference type="VEuPathDB" id="FungiDB:PV08_00620"/>
<name>A0A0D2BNE4_9EURO</name>
<dbReference type="PANTHER" id="PTHR14009:SF6">
    <property type="entry name" value="LETM1 RBD DOMAIN-CONTAINING PROTEIN"/>
    <property type="match status" value="1"/>
</dbReference>
<dbReference type="Proteomes" id="UP000053328">
    <property type="component" value="Unassembled WGS sequence"/>
</dbReference>
<evidence type="ECO:0000313" key="2">
    <source>
        <dbReference type="EMBL" id="KIW20045.1"/>
    </source>
</evidence>
<dbReference type="HOGENOM" id="CLU_048785_0_0_1"/>
<keyword evidence="3" id="KW-1185">Reference proteome</keyword>
<feature type="compositionally biased region" description="Low complexity" evidence="1">
    <location>
        <begin position="41"/>
        <end position="53"/>
    </location>
</feature>
<sequence length="440" mass="50313">MRVPLLSAHKCCSHPVRLPGALDSRSARGLLPVAIQRRNQSTTLPSPSAPSKSLLDRTAPNPATLYYDSDAKYHRISLTPLPTHVQRSISQDLSSTHPAPLDTPPPLKRTDYDDGQIPLKDKVHRLFKVGKAYLQFYKTGLKNIWRNYKELRAIRARLGTDKLEDLIKYGRPRTLTEGRGPRSRQEGVKATNDQIPPLTRREYQLALRTRHDLFKLVPFSLILAICGEFTPLVILATGSAVVPFPCRIPQQERQDFMRPLSVQPAVDKALERVAGPAREPETRQAASRPVVNWDWRQEFIYAHRLHLNPFLTPVPLLGALWHRIYVLPRLRKHCHHIVCDTILIRREGGFARLSPREVFRWSLNHGLRSLTHYVDDRSRRGLPIDPDSPDLKKALLPVVQAEADYLLSVDWSRVKPEDHWRAAFRPVGSVTPDDRNVLRR</sequence>
<dbReference type="GO" id="GO:0005743">
    <property type="term" value="C:mitochondrial inner membrane"/>
    <property type="evidence" value="ECO:0007669"/>
    <property type="project" value="InterPro"/>
</dbReference>
<feature type="compositionally biased region" description="Polar residues" evidence="1">
    <location>
        <begin position="87"/>
        <end position="97"/>
    </location>
</feature>
<dbReference type="RefSeq" id="XP_016240261.1">
    <property type="nucleotide sequence ID" value="XM_016374985.1"/>
</dbReference>
<organism evidence="2 3">
    <name type="scientific">Exophiala spinifera</name>
    <dbReference type="NCBI Taxonomy" id="91928"/>
    <lineage>
        <taxon>Eukaryota</taxon>
        <taxon>Fungi</taxon>
        <taxon>Dikarya</taxon>
        <taxon>Ascomycota</taxon>
        <taxon>Pezizomycotina</taxon>
        <taxon>Eurotiomycetes</taxon>
        <taxon>Chaetothyriomycetidae</taxon>
        <taxon>Chaetothyriales</taxon>
        <taxon>Herpotrichiellaceae</taxon>
        <taxon>Exophiala</taxon>
    </lineage>
</organism>
<accession>A0A0D2BNE4</accession>
<dbReference type="OrthoDB" id="73691at2759"/>
<dbReference type="AlphaFoldDB" id="A0A0D2BNE4"/>
<feature type="region of interest" description="Disordered" evidence="1">
    <location>
        <begin position="35"/>
        <end position="57"/>
    </location>
</feature>
<gene>
    <name evidence="2" type="ORF">PV08_00620</name>
</gene>
<evidence type="ECO:0000313" key="3">
    <source>
        <dbReference type="Proteomes" id="UP000053328"/>
    </source>
</evidence>
<dbReference type="GO" id="GO:0030003">
    <property type="term" value="P:intracellular monoatomic cation homeostasis"/>
    <property type="evidence" value="ECO:0007669"/>
    <property type="project" value="TreeGrafter"/>
</dbReference>
<proteinExistence type="predicted"/>
<reference evidence="2 3" key="1">
    <citation type="submission" date="2015-01" db="EMBL/GenBank/DDBJ databases">
        <title>The Genome Sequence of Exophiala spinifera CBS89968.</title>
        <authorList>
            <consortium name="The Broad Institute Genomics Platform"/>
            <person name="Cuomo C."/>
            <person name="de Hoog S."/>
            <person name="Gorbushina A."/>
            <person name="Stielow B."/>
            <person name="Teixiera M."/>
            <person name="Abouelleil A."/>
            <person name="Chapman S.B."/>
            <person name="Priest M."/>
            <person name="Young S.K."/>
            <person name="Wortman J."/>
            <person name="Nusbaum C."/>
            <person name="Birren B."/>
        </authorList>
    </citation>
    <scope>NUCLEOTIDE SEQUENCE [LARGE SCALE GENOMIC DNA]</scope>
    <source>
        <strain evidence="2 3">CBS 89968</strain>
    </source>
</reference>